<feature type="transmembrane region" description="Helical" evidence="8">
    <location>
        <begin position="403"/>
        <end position="422"/>
    </location>
</feature>
<dbReference type="Gene3D" id="1.20.1720.10">
    <property type="entry name" value="Multidrug resistance protein D"/>
    <property type="match status" value="1"/>
</dbReference>
<keyword evidence="7 8" id="KW-0472">Membrane</keyword>
<sequence length="477" mass="51805">MQKNAPFEYKWVVAIIYVLGLFMEIMDTTIVNVAIPTLGREFNVHGAGIEWVVLGYLLSIAVWIPSSGWIGDRFGTKRTFLFALLMFTVASVLCGQAHSVGELIAFRILQGVGGGMLTPVGTAMLYRAFPQEERARASTVLIIPTVIAPALGPIIGGLLIDNLSWRWIFYVNVPIGIAGFIFGSLYLRESKEPTAGSFDIAGFLLAASGLASVLYAMSQGPDKGWASGEVLVTAVGGLVLLAAMVRVELRIKEPMLALRLYKDRMFRTSNMVNTFSYASFAAFLFMLPQFLQTLLGYSALKSGLTTFPQAVGIIVMSQFVGRMYHTIGPRRLVTLGLILVSASNIPYMFVTIGVNQWTIRGLMLIRGISMAFAFVPLQAATYARIAKPDTGRASAIYTTQRQASAAIGVALLSTIFISRRNSFGDASALHQLSAFHYAFAASIAMSLIGAIYAWIYIKDVDAAPTMQPRPRASKADA</sequence>
<feature type="transmembrane region" description="Helical" evidence="8">
    <location>
        <begin position="364"/>
        <end position="383"/>
    </location>
</feature>
<dbReference type="EMBL" id="CAFBQH010000064">
    <property type="protein sequence ID" value="CAB5052126.1"/>
    <property type="molecule type" value="Genomic_DNA"/>
</dbReference>
<feature type="transmembrane region" description="Helical" evidence="8">
    <location>
        <begin position="230"/>
        <end position="249"/>
    </location>
</feature>
<feature type="transmembrane region" description="Helical" evidence="8">
    <location>
        <begin position="79"/>
        <end position="98"/>
    </location>
</feature>
<dbReference type="SUPFAM" id="SSF103473">
    <property type="entry name" value="MFS general substrate transporter"/>
    <property type="match status" value="1"/>
</dbReference>
<feature type="transmembrane region" description="Helical" evidence="8">
    <location>
        <begin position="47"/>
        <end position="67"/>
    </location>
</feature>
<proteinExistence type="inferred from homology"/>
<dbReference type="GO" id="GO:0005886">
    <property type="term" value="C:plasma membrane"/>
    <property type="evidence" value="ECO:0007669"/>
    <property type="project" value="UniProtKB-SubCell"/>
</dbReference>
<dbReference type="PANTHER" id="PTHR42718:SF9">
    <property type="entry name" value="MAJOR FACILITATOR SUPERFAMILY MULTIDRUG TRANSPORTER MFSC"/>
    <property type="match status" value="1"/>
</dbReference>
<feature type="transmembrane region" description="Helical" evidence="8">
    <location>
        <begin position="198"/>
        <end position="218"/>
    </location>
</feature>
<dbReference type="PANTHER" id="PTHR42718">
    <property type="entry name" value="MAJOR FACILITATOR SUPERFAMILY MULTIDRUG TRANSPORTER MFSC"/>
    <property type="match status" value="1"/>
</dbReference>
<dbReference type="InterPro" id="IPR020846">
    <property type="entry name" value="MFS_dom"/>
</dbReference>
<keyword evidence="6 8" id="KW-1133">Transmembrane helix</keyword>
<feature type="transmembrane region" description="Helical" evidence="8">
    <location>
        <begin position="166"/>
        <end position="186"/>
    </location>
</feature>
<dbReference type="PROSITE" id="PS50850">
    <property type="entry name" value="MFS"/>
    <property type="match status" value="1"/>
</dbReference>
<feature type="transmembrane region" description="Helical" evidence="8">
    <location>
        <begin position="104"/>
        <end position="126"/>
    </location>
</feature>
<dbReference type="InterPro" id="IPR004638">
    <property type="entry name" value="EmrB-like"/>
</dbReference>
<feature type="transmembrane region" description="Helical" evidence="8">
    <location>
        <begin position="434"/>
        <end position="457"/>
    </location>
</feature>
<evidence type="ECO:0000313" key="10">
    <source>
        <dbReference type="EMBL" id="CAB5052126.1"/>
    </source>
</evidence>
<feature type="transmembrane region" description="Helical" evidence="8">
    <location>
        <begin position="332"/>
        <end position="352"/>
    </location>
</feature>
<dbReference type="GO" id="GO:0022857">
    <property type="term" value="F:transmembrane transporter activity"/>
    <property type="evidence" value="ECO:0007669"/>
    <property type="project" value="InterPro"/>
</dbReference>
<evidence type="ECO:0000256" key="7">
    <source>
        <dbReference type="ARBA" id="ARBA00023136"/>
    </source>
</evidence>
<dbReference type="AlphaFoldDB" id="A0A6J7TGZ3"/>
<comment type="subcellular location">
    <subcellularLocation>
        <location evidence="1">Cell membrane</location>
        <topology evidence="1">Multi-pass membrane protein</topology>
    </subcellularLocation>
</comment>
<feature type="transmembrane region" description="Helical" evidence="8">
    <location>
        <begin position="12"/>
        <end position="35"/>
    </location>
</feature>
<dbReference type="Pfam" id="PF07690">
    <property type="entry name" value="MFS_1"/>
    <property type="match status" value="1"/>
</dbReference>
<protein>
    <submittedName>
        <fullName evidence="10">Unannotated protein</fullName>
    </submittedName>
</protein>
<feature type="transmembrane region" description="Helical" evidence="8">
    <location>
        <begin position="270"/>
        <end position="291"/>
    </location>
</feature>
<evidence type="ECO:0000256" key="5">
    <source>
        <dbReference type="ARBA" id="ARBA00022692"/>
    </source>
</evidence>
<gene>
    <name evidence="10" type="ORF">UFOPK4293_01079</name>
</gene>
<organism evidence="10">
    <name type="scientific">freshwater metagenome</name>
    <dbReference type="NCBI Taxonomy" id="449393"/>
    <lineage>
        <taxon>unclassified sequences</taxon>
        <taxon>metagenomes</taxon>
        <taxon>ecological metagenomes</taxon>
    </lineage>
</organism>
<dbReference type="CDD" id="cd17503">
    <property type="entry name" value="MFS_LmrB_MDR_like"/>
    <property type="match status" value="1"/>
</dbReference>
<evidence type="ECO:0000256" key="6">
    <source>
        <dbReference type="ARBA" id="ARBA00022989"/>
    </source>
</evidence>
<dbReference type="NCBIfam" id="TIGR00711">
    <property type="entry name" value="efflux_EmrB"/>
    <property type="match status" value="1"/>
</dbReference>
<name>A0A6J7TGZ3_9ZZZZ</name>
<evidence type="ECO:0000256" key="1">
    <source>
        <dbReference type="ARBA" id="ARBA00004651"/>
    </source>
</evidence>
<dbReference type="Gene3D" id="1.20.1250.20">
    <property type="entry name" value="MFS general substrate transporter like domains"/>
    <property type="match status" value="1"/>
</dbReference>
<evidence type="ECO:0000256" key="2">
    <source>
        <dbReference type="ARBA" id="ARBA00008537"/>
    </source>
</evidence>
<keyword evidence="4" id="KW-1003">Cell membrane</keyword>
<evidence type="ECO:0000256" key="3">
    <source>
        <dbReference type="ARBA" id="ARBA00022448"/>
    </source>
</evidence>
<evidence type="ECO:0000256" key="4">
    <source>
        <dbReference type="ARBA" id="ARBA00022475"/>
    </source>
</evidence>
<feature type="transmembrane region" description="Helical" evidence="8">
    <location>
        <begin position="138"/>
        <end position="160"/>
    </location>
</feature>
<feature type="transmembrane region" description="Helical" evidence="8">
    <location>
        <begin position="303"/>
        <end position="320"/>
    </location>
</feature>
<evidence type="ECO:0000256" key="8">
    <source>
        <dbReference type="SAM" id="Phobius"/>
    </source>
</evidence>
<keyword evidence="5 8" id="KW-0812">Transmembrane</keyword>
<keyword evidence="3" id="KW-0813">Transport</keyword>
<comment type="similarity">
    <text evidence="2">Belongs to the major facilitator superfamily. EmrB family.</text>
</comment>
<feature type="domain" description="Major facilitator superfamily (MFS) profile" evidence="9">
    <location>
        <begin position="13"/>
        <end position="461"/>
    </location>
</feature>
<reference evidence="10" key="1">
    <citation type="submission" date="2020-05" db="EMBL/GenBank/DDBJ databases">
        <authorList>
            <person name="Chiriac C."/>
            <person name="Salcher M."/>
            <person name="Ghai R."/>
            <person name="Kavagutti S V."/>
        </authorList>
    </citation>
    <scope>NUCLEOTIDE SEQUENCE</scope>
</reference>
<accession>A0A6J7TGZ3</accession>
<dbReference type="InterPro" id="IPR036259">
    <property type="entry name" value="MFS_trans_sf"/>
</dbReference>
<evidence type="ECO:0000259" key="9">
    <source>
        <dbReference type="PROSITE" id="PS50850"/>
    </source>
</evidence>
<dbReference type="InterPro" id="IPR011701">
    <property type="entry name" value="MFS"/>
</dbReference>